<keyword evidence="2" id="KW-1185">Reference proteome</keyword>
<evidence type="ECO:0000313" key="1">
    <source>
        <dbReference type="EMBL" id="KAK8221840.1"/>
    </source>
</evidence>
<dbReference type="Proteomes" id="UP001320706">
    <property type="component" value="Unassembled WGS sequence"/>
</dbReference>
<evidence type="ECO:0000313" key="2">
    <source>
        <dbReference type="Proteomes" id="UP001320706"/>
    </source>
</evidence>
<name>A0ACC3SND1_9PEZI</name>
<sequence length="985" mass="108925">MTWGSKSGAPFEEIPHIIYIGCPSLKNRFHSSFASAHKTQIGVWTAFGPIRVEDATGKRSTGSSAVMGSWKRQLGFKTVTGTGHEDCAFSALPYPYTPDLKNQEAGEVSVFDEPDVALFYHTAHDGYDTFPDAAALRELGIPTLDIISSDLLAERPELGDILGLYVMSEEAFFGYRSMELHLHLVELSRPYAERARRAAWECRNQQAVYGGPWWGEEVEGKETLPEYAELDEGVNETSALVDEKKRDAQGLEDGDLGEKGGFDGVVDSSRERRRRSDYREFDSPGLDFLTSSPWHEILIPPDSAFRSPSSYDPGSRSQVNSLSLSLGSAPYHTNAPTLSSYDQVEEQESLHYPPMCFEHISFLLGELFSEELFGEELALPCKICAITSGCSAYHHTVSFRVDWDLIGFLQSEYGNLTTRVKDVITISGGALSAYATPCSEYLKESWPRSGGSLLDKLQFAVDCYRTGDDSAIPPTDDNLRVHISPRTVAGDRSAAGNTHITAHGDFQELNDLAQQLCWLGAAMRTHCEGDRPAYCEALFQPSALKSGVVFDISFIIRELSPPEALCWFPLFRNAVIAHPFAVPHRERVIGLEIPIAMLAALGDIRHAVEYGGGVVLKGFSTMFIPVKLFSDSVQWHFVKCQQAAHLTYEVALKACNKRVMTNELDLETFPKMRAIVGWCTEATIIAGSETFNYDGIGISGAGASKQYVRVIGGSLGFSQWGAFQVQFAIGNKEAVSAGRDERQTLRSVLTKAQETPVVLYDLPVARGYLIPAIEVILLVVQHRIHRHQSKSGGNRANFLWTDKKRRCTRHILLDKIELQDDSLENTIQDIWSTIEILQASKFKAESSSGFSWHVPFQERVDGFELSEIVRRETCFEYKSAVIHKSGGWVSLVQDLKALVLFTDGLGDAIIPTGDPSGLCHKYGSLPKQAHYLATTVEMLRTFFDNSKSSEVPSRLTAPATGAGLQLDREGHILVIGLFFLGPPIL</sequence>
<gene>
    <name evidence="1" type="ORF">M8818_000005</name>
</gene>
<accession>A0ACC3SND1</accession>
<protein>
    <submittedName>
        <fullName evidence="1">Uncharacterized protein</fullName>
    </submittedName>
</protein>
<organism evidence="1 2">
    <name type="scientific">Zalaria obscura</name>
    <dbReference type="NCBI Taxonomy" id="2024903"/>
    <lineage>
        <taxon>Eukaryota</taxon>
        <taxon>Fungi</taxon>
        <taxon>Dikarya</taxon>
        <taxon>Ascomycota</taxon>
        <taxon>Pezizomycotina</taxon>
        <taxon>Dothideomycetes</taxon>
        <taxon>Dothideomycetidae</taxon>
        <taxon>Dothideales</taxon>
        <taxon>Zalariaceae</taxon>
        <taxon>Zalaria</taxon>
    </lineage>
</organism>
<reference evidence="1" key="1">
    <citation type="submission" date="2024-02" db="EMBL/GenBank/DDBJ databases">
        <title>Metagenome Assembled Genome of Zalaria obscura JY119.</title>
        <authorList>
            <person name="Vighnesh L."/>
            <person name="Jagadeeshwari U."/>
            <person name="Venkata Ramana C."/>
            <person name="Sasikala C."/>
        </authorList>
    </citation>
    <scope>NUCLEOTIDE SEQUENCE</scope>
    <source>
        <strain evidence="1">JY119</strain>
    </source>
</reference>
<comment type="caution">
    <text evidence="1">The sequence shown here is derived from an EMBL/GenBank/DDBJ whole genome shotgun (WGS) entry which is preliminary data.</text>
</comment>
<dbReference type="EMBL" id="JAMKPW020000001">
    <property type="protein sequence ID" value="KAK8221840.1"/>
    <property type="molecule type" value="Genomic_DNA"/>
</dbReference>
<proteinExistence type="predicted"/>